<evidence type="ECO:0000313" key="6">
    <source>
        <dbReference type="Proteomes" id="UP000001625"/>
    </source>
</evidence>
<dbReference type="eggNOG" id="COG0220">
    <property type="taxonomic scope" value="Bacteria"/>
</dbReference>
<feature type="transmembrane region" description="Helical" evidence="4">
    <location>
        <begin position="61"/>
        <end position="79"/>
    </location>
</feature>
<evidence type="ECO:0000256" key="2">
    <source>
        <dbReference type="ARBA" id="ARBA00022679"/>
    </source>
</evidence>
<reference evidence="5 6" key="1">
    <citation type="submission" date="2010-03" db="EMBL/GenBank/DDBJ databases">
        <title>Complete sequence of Sideroxydans lithotrophicus ES-1.</title>
        <authorList>
            <consortium name="US DOE Joint Genome Institute"/>
            <person name="Lucas S."/>
            <person name="Copeland A."/>
            <person name="Lapidus A."/>
            <person name="Cheng J.-F."/>
            <person name="Bruce D."/>
            <person name="Goodwin L."/>
            <person name="Pitluck S."/>
            <person name="Munk A.C."/>
            <person name="Detter J.C."/>
            <person name="Han C."/>
            <person name="Tapia R."/>
            <person name="Larimer F."/>
            <person name="Land M."/>
            <person name="Hauser L."/>
            <person name="Kyrpides N."/>
            <person name="Ivanova N."/>
            <person name="Emerson D."/>
            <person name="Woyke T."/>
        </authorList>
    </citation>
    <scope>NUCLEOTIDE SEQUENCE [LARGE SCALE GENOMIC DNA]</scope>
    <source>
        <strain evidence="5 6">ES-1</strain>
    </source>
</reference>
<keyword evidence="1" id="KW-0489">Methyltransferase</keyword>
<accession>D5CQL8</accession>
<feature type="transmembrane region" description="Helical" evidence="4">
    <location>
        <begin position="12"/>
        <end position="33"/>
    </location>
</feature>
<dbReference type="HOGENOM" id="CLU_089659_0_0_4"/>
<feature type="transmembrane region" description="Helical" evidence="4">
    <location>
        <begin position="85"/>
        <end position="101"/>
    </location>
</feature>
<evidence type="ECO:0000313" key="5">
    <source>
        <dbReference type="EMBL" id="ADE11254.1"/>
    </source>
</evidence>
<name>D5CQL8_SIDLE</name>
<dbReference type="PANTHER" id="PTHR13610">
    <property type="entry name" value="METHYLTRANSFERASE DOMAIN-CONTAINING PROTEIN"/>
    <property type="match status" value="1"/>
</dbReference>
<dbReference type="PANTHER" id="PTHR13610:SF9">
    <property type="entry name" value="FI06469P"/>
    <property type="match status" value="1"/>
</dbReference>
<dbReference type="GO" id="GO:0032259">
    <property type="term" value="P:methylation"/>
    <property type="evidence" value="ECO:0007669"/>
    <property type="project" value="UniProtKB-KW"/>
</dbReference>
<dbReference type="RefSeq" id="WP_013029152.1">
    <property type="nucleotide sequence ID" value="NC_013959.1"/>
</dbReference>
<organism evidence="5 6">
    <name type="scientific">Sideroxydans lithotrophicus (strain ES-1)</name>
    <dbReference type="NCBI Taxonomy" id="580332"/>
    <lineage>
        <taxon>Bacteria</taxon>
        <taxon>Pseudomonadati</taxon>
        <taxon>Pseudomonadota</taxon>
        <taxon>Betaproteobacteria</taxon>
        <taxon>Nitrosomonadales</taxon>
        <taxon>Gallionellaceae</taxon>
        <taxon>Sideroxydans</taxon>
    </lineage>
</organism>
<proteinExistence type="predicted"/>
<dbReference type="SUPFAM" id="SSF53335">
    <property type="entry name" value="S-adenosyl-L-methionine-dependent methyltransferases"/>
    <property type="match status" value="1"/>
</dbReference>
<evidence type="ECO:0000256" key="4">
    <source>
        <dbReference type="SAM" id="Phobius"/>
    </source>
</evidence>
<evidence type="ECO:0000256" key="1">
    <source>
        <dbReference type="ARBA" id="ARBA00022603"/>
    </source>
</evidence>
<dbReference type="Proteomes" id="UP000001625">
    <property type="component" value="Chromosome"/>
</dbReference>
<protein>
    <recommendedName>
        <fullName evidence="7">Methyltransferase type 12</fullName>
    </recommendedName>
</protein>
<evidence type="ECO:0000256" key="3">
    <source>
        <dbReference type="ARBA" id="ARBA00022691"/>
    </source>
</evidence>
<keyword evidence="4" id="KW-0472">Membrane</keyword>
<dbReference type="Gene3D" id="3.40.50.150">
    <property type="entry name" value="Vaccinia Virus protein VP39"/>
    <property type="match status" value="1"/>
</dbReference>
<dbReference type="AlphaFoldDB" id="D5CQL8"/>
<sequence length="253" mass="28183">MNSRFVRLPPSIVALLLQLTATLFVFLSISLSGLHPTPLASALLCGMLAAIFSRIAGMAPWWLFIQFVFAPALVLMLSLDIPSGFFLAAFLVMLAVYWSTFRTQVPLYLSSGKVWQALETKLPAGQPFTFIDLGSGIGGVLTHLAKTHPQGRYLGIEAAPLPFLWSWLRLKSSGLRNCVVHWGSLWNSDLGQYDIVFAYLSPAPMEALWHKARLEMRPGSLFISNTFAVPDHPPQETLTVDDLHHSTLYLWRM</sequence>
<dbReference type="STRING" id="580332.Slit_1016"/>
<keyword evidence="4" id="KW-0812">Transmembrane</keyword>
<gene>
    <name evidence="5" type="ordered locus">Slit_1016</name>
</gene>
<dbReference type="OrthoDB" id="5611641at2"/>
<dbReference type="InterPro" id="IPR029063">
    <property type="entry name" value="SAM-dependent_MTases_sf"/>
</dbReference>
<keyword evidence="4" id="KW-1133">Transmembrane helix</keyword>
<keyword evidence="6" id="KW-1185">Reference proteome</keyword>
<dbReference type="EMBL" id="CP001965">
    <property type="protein sequence ID" value="ADE11254.1"/>
    <property type="molecule type" value="Genomic_DNA"/>
</dbReference>
<keyword evidence="3" id="KW-0949">S-adenosyl-L-methionine</keyword>
<dbReference type="InterPro" id="IPR026170">
    <property type="entry name" value="FAM173A/B"/>
</dbReference>
<dbReference type="GO" id="GO:0016279">
    <property type="term" value="F:protein-lysine N-methyltransferase activity"/>
    <property type="evidence" value="ECO:0007669"/>
    <property type="project" value="InterPro"/>
</dbReference>
<dbReference type="KEGG" id="slt:Slit_1016"/>
<evidence type="ECO:0008006" key="7">
    <source>
        <dbReference type="Google" id="ProtNLM"/>
    </source>
</evidence>
<keyword evidence="2" id="KW-0808">Transferase</keyword>